<dbReference type="EMBL" id="JAKMXF010000099">
    <property type="protein sequence ID" value="KAI6658269.1"/>
    <property type="molecule type" value="Genomic_DNA"/>
</dbReference>
<comment type="caution">
    <text evidence="1">The sequence shown here is derived from an EMBL/GenBank/DDBJ whole genome shotgun (WGS) entry which is preliminary data.</text>
</comment>
<evidence type="ECO:0000313" key="1">
    <source>
        <dbReference type="EMBL" id="KAI6658269.1"/>
    </source>
</evidence>
<proteinExistence type="predicted"/>
<gene>
    <name evidence="1" type="ORF">LOD99_15538</name>
</gene>
<sequence>MGYSVSYIRVLYLETALENIFLGTPRSCKDYMYHHFKIGSFLFSAEDSADGKITTHFIVIVVYQKAYVLGEPITQPMNLSYAKCLSLNPFHVPIIHYIKPQLKLTKRME</sequence>
<keyword evidence="2" id="KW-1185">Reference proteome</keyword>
<evidence type="ECO:0000313" key="2">
    <source>
        <dbReference type="Proteomes" id="UP001165289"/>
    </source>
</evidence>
<dbReference type="Proteomes" id="UP001165289">
    <property type="component" value="Unassembled WGS sequence"/>
</dbReference>
<reference evidence="1 2" key="1">
    <citation type="journal article" date="2023" name="BMC Biol.">
        <title>The compact genome of the sponge Oopsacas minuta (Hexactinellida) is lacking key metazoan core genes.</title>
        <authorList>
            <person name="Santini S."/>
            <person name="Schenkelaars Q."/>
            <person name="Jourda C."/>
            <person name="Duchesne M."/>
            <person name="Belahbib H."/>
            <person name="Rocher C."/>
            <person name="Selva M."/>
            <person name="Riesgo A."/>
            <person name="Vervoort M."/>
            <person name="Leys S.P."/>
            <person name="Kodjabachian L."/>
            <person name="Le Bivic A."/>
            <person name="Borchiellini C."/>
            <person name="Claverie J.M."/>
            <person name="Renard E."/>
        </authorList>
    </citation>
    <scope>NUCLEOTIDE SEQUENCE [LARGE SCALE GENOMIC DNA]</scope>
    <source>
        <strain evidence="1">SPO-2</strain>
    </source>
</reference>
<organism evidence="1 2">
    <name type="scientific">Oopsacas minuta</name>
    <dbReference type="NCBI Taxonomy" id="111878"/>
    <lineage>
        <taxon>Eukaryota</taxon>
        <taxon>Metazoa</taxon>
        <taxon>Porifera</taxon>
        <taxon>Hexactinellida</taxon>
        <taxon>Hexasterophora</taxon>
        <taxon>Lyssacinosida</taxon>
        <taxon>Leucopsacidae</taxon>
        <taxon>Oopsacas</taxon>
    </lineage>
</organism>
<accession>A0AAV7KCD3</accession>
<protein>
    <submittedName>
        <fullName evidence="1">Uncharacterized protein</fullName>
    </submittedName>
</protein>
<dbReference type="AlphaFoldDB" id="A0AAV7KCD3"/>
<name>A0AAV7KCD3_9METZ</name>